<evidence type="ECO:0000256" key="4">
    <source>
        <dbReference type="ARBA" id="ARBA00022679"/>
    </source>
</evidence>
<keyword evidence="3" id="KW-0597">Phosphoprotein</keyword>
<dbReference type="EMBL" id="JAAVJH010000012">
    <property type="protein sequence ID" value="NJR80048.1"/>
    <property type="molecule type" value="Genomic_DNA"/>
</dbReference>
<keyword evidence="6 10" id="KW-0418">Kinase</keyword>
<evidence type="ECO:0000313" key="10">
    <source>
        <dbReference type="EMBL" id="NJR80048.1"/>
    </source>
</evidence>
<evidence type="ECO:0000313" key="11">
    <source>
        <dbReference type="Proteomes" id="UP000732399"/>
    </source>
</evidence>
<protein>
    <recommendedName>
        <fullName evidence="2">histidine kinase</fullName>
        <ecNumber evidence="2">2.7.13.3</ecNumber>
    </recommendedName>
</protein>
<evidence type="ECO:0000256" key="5">
    <source>
        <dbReference type="ARBA" id="ARBA00022741"/>
    </source>
</evidence>
<evidence type="ECO:0000256" key="8">
    <source>
        <dbReference type="SAM" id="MobiDB-lite"/>
    </source>
</evidence>
<dbReference type="SUPFAM" id="SSF55874">
    <property type="entry name" value="ATPase domain of HSP90 chaperone/DNA topoisomerase II/histidine kinase"/>
    <property type="match status" value="1"/>
</dbReference>
<dbReference type="EC" id="2.7.13.3" evidence="2"/>
<evidence type="ECO:0000259" key="9">
    <source>
        <dbReference type="Pfam" id="PF02518"/>
    </source>
</evidence>
<evidence type="ECO:0000256" key="3">
    <source>
        <dbReference type="ARBA" id="ARBA00022553"/>
    </source>
</evidence>
<dbReference type="GO" id="GO:0016301">
    <property type="term" value="F:kinase activity"/>
    <property type="evidence" value="ECO:0007669"/>
    <property type="project" value="UniProtKB-KW"/>
</dbReference>
<dbReference type="PANTHER" id="PTHR41523:SF7">
    <property type="entry name" value="HISTIDINE KINASE"/>
    <property type="match status" value="1"/>
</dbReference>
<feature type="domain" description="Histidine kinase/HSP90-like ATPase" evidence="9">
    <location>
        <begin position="120"/>
        <end position="222"/>
    </location>
</feature>
<organism evidence="10 11">
    <name type="scientific">Sphingomonas corticis</name>
    <dbReference type="NCBI Taxonomy" id="2722791"/>
    <lineage>
        <taxon>Bacteria</taxon>
        <taxon>Pseudomonadati</taxon>
        <taxon>Pseudomonadota</taxon>
        <taxon>Alphaproteobacteria</taxon>
        <taxon>Sphingomonadales</taxon>
        <taxon>Sphingomonadaceae</taxon>
        <taxon>Sphingomonas</taxon>
    </lineage>
</organism>
<dbReference type="PANTHER" id="PTHR41523">
    <property type="entry name" value="TWO-COMPONENT SYSTEM SENSOR PROTEIN"/>
    <property type="match status" value="1"/>
</dbReference>
<proteinExistence type="predicted"/>
<dbReference type="InterPro" id="IPR036890">
    <property type="entry name" value="HATPase_C_sf"/>
</dbReference>
<evidence type="ECO:0000256" key="6">
    <source>
        <dbReference type="ARBA" id="ARBA00022777"/>
    </source>
</evidence>
<name>A0ABX1CSW9_9SPHN</name>
<dbReference type="Proteomes" id="UP000732399">
    <property type="component" value="Unassembled WGS sequence"/>
</dbReference>
<dbReference type="InterPro" id="IPR003594">
    <property type="entry name" value="HATPase_dom"/>
</dbReference>
<keyword evidence="7" id="KW-0067">ATP-binding</keyword>
<keyword evidence="4" id="KW-0808">Transferase</keyword>
<feature type="region of interest" description="Disordered" evidence="8">
    <location>
        <begin position="160"/>
        <end position="185"/>
    </location>
</feature>
<keyword evidence="5" id="KW-0547">Nucleotide-binding</keyword>
<comment type="catalytic activity">
    <reaction evidence="1">
        <text>ATP + protein L-histidine = ADP + protein N-phospho-L-histidine.</text>
        <dbReference type="EC" id="2.7.13.3"/>
    </reaction>
</comment>
<comment type="caution">
    <text evidence="10">The sequence shown here is derived from an EMBL/GenBank/DDBJ whole genome shotgun (WGS) entry which is preliminary data.</text>
</comment>
<keyword evidence="11" id="KW-1185">Reference proteome</keyword>
<dbReference type="Gene3D" id="3.30.565.10">
    <property type="entry name" value="Histidine kinase-like ATPase, C-terminal domain"/>
    <property type="match status" value="1"/>
</dbReference>
<accession>A0ABX1CSW9</accession>
<reference evidence="10 11" key="1">
    <citation type="submission" date="2020-03" db="EMBL/GenBank/DDBJ databases">
        <authorList>
            <person name="Wang L."/>
            <person name="He N."/>
            <person name="Li Y."/>
            <person name="Fang Y."/>
            <person name="Zhang F."/>
        </authorList>
    </citation>
    <scope>NUCLEOTIDE SEQUENCE [LARGE SCALE GENOMIC DNA]</scope>
    <source>
        <strain evidence="10 11">36D10-4-7</strain>
    </source>
</reference>
<dbReference type="Pfam" id="PF02518">
    <property type="entry name" value="HATPase_c"/>
    <property type="match status" value="1"/>
</dbReference>
<evidence type="ECO:0000256" key="1">
    <source>
        <dbReference type="ARBA" id="ARBA00000085"/>
    </source>
</evidence>
<gene>
    <name evidence="10" type="ORF">HBH26_15800</name>
</gene>
<dbReference type="RefSeq" id="WP_168135605.1">
    <property type="nucleotide sequence ID" value="NZ_JAAVJH010000012.1"/>
</dbReference>
<sequence length="232" mass="24733">MADATGWRPTFAGHAARRLEAMFMEQHLRRTEGEAAAALAALRLARPRADGPAQRLVDRAIERMEGFGRSARLLSCSSEPCDIGLLLALLCREIVRGRGDGRIVLSLDLESVRVAATGARLLALIVHELVADAVERPLADGGRLEIRLVRRDGDLVLTVADDGGQGGDRPRGSLTEPGVSSFGSGGSPALSLVASLLRRFGGTVEREMAGVSTVHRVTLPVRRGSDRSIVDD</sequence>
<evidence type="ECO:0000256" key="7">
    <source>
        <dbReference type="ARBA" id="ARBA00022840"/>
    </source>
</evidence>
<evidence type="ECO:0000256" key="2">
    <source>
        <dbReference type="ARBA" id="ARBA00012438"/>
    </source>
</evidence>